<proteinExistence type="inferred from homology"/>
<keyword evidence="3" id="KW-0472">Membrane</keyword>
<organism evidence="5">
    <name type="scientific">marine metagenome</name>
    <dbReference type="NCBI Taxonomy" id="408172"/>
    <lineage>
        <taxon>unclassified sequences</taxon>
        <taxon>metagenomes</taxon>
        <taxon>ecological metagenomes</taxon>
    </lineage>
</organism>
<feature type="transmembrane region" description="Helical" evidence="3">
    <location>
        <begin position="429"/>
        <end position="447"/>
    </location>
</feature>
<feature type="transmembrane region" description="Helical" evidence="3">
    <location>
        <begin position="400"/>
        <end position="423"/>
    </location>
</feature>
<feature type="transmembrane region" description="Helical" evidence="3">
    <location>
        <begin position="12"/>
        <end position="32"/>
    </location>
</feature>
<evidence type="ECO:0000313" key="5">
    <source>
        <dbReference type="EMBL" id="SVA17342.1"/>
    </source>
</evidence>
<dbReference type="InterPro" id="IPR001045">
    <property type="entry name" value="Spermi_synthase"/>
</dbReference>
<name>A0A381TMQ5_9ZZZZ</name>
<keyword evidence="3" id="KW-0812">Transmembrane</keyword>
<feature type="transmembrane region" description="Helical" evidence="3">
    <location>
        <begin position="122"/>
        <end position="149"/>
    </location>
</feature>
<dbReference type="NCBIfam" id="NF037959">
    <property type="entry name" value="MFS_SpdSyn"/>
    <property type="match status" value="1"/>
</dbReference>
<evidence type="ECO:0000256" key="2">
    <source>
        <dbReference type="ARBA" id="ARBA00022679"/>
    </source>
</evidence>
<dbReference type="Pfam" id="PF01564">
    <property type="entry name" value="Spermine_synth"/>
    <property type="match status" value="1"/>
</dbReference>
<protein>
    <recommendedName>
        <fullName evidence="4">PABS domain-containing protein</fullName>
    </recommendedName>
</protein>
<reference evidence="5" key="1">
    <citation type="submission" date="2018-05" db="EMBL/GenBank/DDBJ databases">
        <authorList>
            <person name="Lanie J.A."/>
            <person name="Ng W.-L."/>
            <person name="Kazmierczak K.M."/>
            <person name="Andrzejewski T.M."/>
            <person name="Davidsen T.M."/>
            <person name="Wayne K.J."/>
            <person name="Tettelin H."/>
            <person name="Glass J.I."/>
            <person name="Rusch D."/>
            <person name="Podicherti R."/>
            <person name="Tsui H.-C.T."/>
            <person name="Winkler M.E."/>
        </authorList>
    </citation>
    <scope>NUCLEOTIDE SEQUENCE</scope>
</reference>
<dbReference type="InterPro" id="IPR030374">
    <property type="entry name" value="PABS"/>
</dbReference>
<dbReference type="SUPFAM" id="SSF53335">
    <property type="entry name" value="S-adenosyl-L-methionine-dependent methyltransferases"/>
    <property type="match status" value="1"/>
</dbReference>
<keyword evidence="2" id="KW-0808">Transferase</keyword>
<evidence type="ECO:0000256" key="3">
    <source>
        <dbReference type="SAM" id="Phobius"/>
    </source>
</evidence>
<dbReference type="PROSITE" id="PS51006">
    <property type="entry name" value="PABS_2"/>
    <property type="match status" value="1"/>
</dbReference>
<dbReference type="AlphaFoldDB" id="A0A381TMQ5"/>
<feature type="transmembrane region" description="Helical" evidence="3">
    <location>
        <begin position="454"/>
        <end position="471"/>
    </location>
</feature>
<dbReference type="GO" id="GO:0004766">
    <property type="term" value="F:spermidine synthase activity"/>
    <property type="evidence" value="ECO:0007669"/>
    <property type="project" value="TreeGrafter"/>
</dbReference>
<feature type="transmembrane region" description="Helical" evidence="3">
    <location>
        <begin position="310"/>
        <end position="331"/>
    </location>
</feature>
<feature type="transmembrane region" description="Helical" evidence="3">
    <location>
        <begin position="279"/>
        <end position="298"/>
    </location>
</feature>
<dbReference type="EMBL" id="UINC01004856">
    <property type="protein sequence ID" value="SVA17342.1"/>
    <property type="molecule type" value="Genomic_DNA"/>
</dbReference>
<feature type="transmembrane region" description="Helical" evidence="3">
    <location>
        <begin position="81"/>
        <end position="102"/>
    </location>
</feature>
<dbReference type="Gene3D" id="3.40.50.150">
    <property type="entry name" value="Vaccinia Virus protein VP39"/>
    <property type="match status" value="1"/>
</dbReference>
<feature type="transmembrane region" description="Helical" evidence="3">
    <location>
        <begin position="161"/>
        <end position="184"/>
    </location>
</feature>
<dbReference type="InterPro" id="IPR029063">
    <property type="entry name" value="SAM-dependent_MTases_sf"/>
</dbReference>
<feature type="domain" description="PABS" evidence="4">
    <location>
        <begin position="474"/>
        <end position="719"/>
    </location>
</feature>
<comment type="similarity">
    <text evidence="1">Belongs to the spermidine/spermine synthase family.</text>
</comment>
<dbReference type="PANTHER" id="PTHR11558:SF11">
    <property type="entry name" value="SPERMIDINE SYNTHASE"/>
    <property type="match status" value="1"/>
</dbReference>
<feature type="transmembrane region" description="Helical" evidence="3">
    <location>
        <begin position="44"/>
        <end position="69"/>
    </location>
</feature>
<dbReference type="GO" id="GO:0008295">
    <property type="term" value="P:spermidine biosynthetic process"/>
    <property type="evidence" value="ECO:0007669"/>
    <property type="project" value="TreeGrafter"/>
</dbReference>
<accession>A0A381TMQ5</accession>
<feature type="transmembrane region" description="Helical" evidence="3">
    <location>
        <begin position="245"/>
        <end position="267"/>
    </location>
</feature>
<dbReference type="CDD" id="cd02440">
    <property type="entry name" value="AdoMet_MTases"/>
    <property type="match status" value="1"/>
</dbReference>
<dbReference type="CDD" id="cd06174">
    <property type="entry name" value="MFS"/>
    <property type="match status" value="1"/>
</dbReference>
<feature type="transmembrane region" description="Helical" evidence="3">
    <location>
        <begin position="190"/>
        <end position="212"/>
    </location>
</feature>
<keyword evidence="3" id="KW-1133">Transmembrane helix</keyword>
<dbReference type="GO" id="GO:0005829">
    <property type="term" value="C:cytosol"/>
    <property type="evidence" value="ECO:0007669"/>
    <property type="project" value="TreeGrafter"/>
</dbReference>
<evidence type="ECO:0000259" key="4">
    <source>
        <dbReference type="PROSITE" id="PS51006"/>
    </source>
</evidence>
<evidence type="ECO:0000256" key="1">
    <source>
        <dbReference type="ARBA" id="ARBA00007867"/>
    </source>
</evidence>
<feature type="transmembrane region" description="Helical" evidence="3">
    <location>
        <begin position="351"/>
        <end position="380"/>
    </location>
</feature>
<dbReference type="PANTHER" id="PTHR11558">
    <property type="entry name" value="SPERMIDINE/SPERMINE SYNTHASE"/>
    <property type="match status" value="1"/>
</dbReference>
<sequence length="877" mass="98279">MNAFLATPSRLIPFFCIFISGAASLAYELIWIRQLALVFGGTLYAISAVLCAFMTGLALGAWGIGLFLNHRNKQKKSINSVLLYGLIEGLIGLYGLFFPYVLELISGFYSPIVNGSMELGFLLHWIEFFLSTALMLPATICMGATLPLIGSWSVGKNSERIVSDVSILYSLNTFGAVIGCLYTQTIALKYFGVSATNMTAAGMNFFVFLLCVPLRSYFIKNSSPKNLVIKQKMTYENNSTPDRGLSLLLIFIFAYSGMTALASEILWTRVLVFPMGTTLNSFALILATFLFGIALGSITANKLIGNSNHILKFLLIQLSIAILCIAILPLFENLNEWTLKADQLFYDLDNIALKTLGIRSLFAFGLMFLPTLGFGLIFPLANRINLNLFKTNSKTLGNSYALNTIGATIGTIITPFVFIPFMGIRMSLFVIYSILIVLCFFAVAIHFKWNDKNFVKSGFIATTIIFIGYIWSNPKISTEQLGSQNLARIEVDTPRSELKLLDYMEGNFSTLSVIENKKSKARTLYMNGFSTATVSDSIGGSDYMQAMGFIPMVLHPNPKKVMVICFGTGNTTGTVSLFPGVQVDGIEIDRNVLSLAHHFSKWNNDAHNKKSVRMHIQDGRTFTRWTKNKYDVITLEPMSPIQAGTVNLYSREFYQLAANRLKKDGLMMQWLPLHLVGPDDAKSILKTFQEVFPHTSIWNSFLTRIVLLVGSKEGIALDKIRFEELMRLPEIKESAKQIGINSFLDFTDFFLIDAVKVNSFVQNADVITDDLPLLEFSPVTLLPPLKWQVDETFLNYLKYRVGNYPQVSGLVSTEKKRWKKNLRIRTAQRLSVFSQRYHGPGESAFRAKNYSRGLNQIKSYLDKKGDKTIELKDAQWK</sequence>
<gene>
    <name evidence="5" type="ORF">METZ01_LOCUS70196</name>
</gene>